<sequence length="331" mass="37998">MSSSDSDSDFADFDIPEELLKREEALKQRNAAIEDQIKGLLRSTSLEEPLPLPDKFTLKLPEQENADDTLNNFLKEQEKPKRKNFDLKSKNIPKSSNASSNNLLPQPKKMPQQELFEVEIPQNVEAVPEVKYDPVPDLRNTMHKLIEEIEKVSREISSVQKDKNKTEIAISKQQSELKRVQNENQRVTADIELMTAQITEGKEHLTQIANEVEASRISRIEKLRQQQEANKNKSAIEAKIKKQRAEADRLQQQYQQMPAADGRAQKMNSEKLNAKSLLDRSKKSLRQAKLLLEDIEKACNHEEKIYEHILSAKSVPISPEYLKRGINELLN</sequence>
<feature type="compositionally biased region" description="Polar residues" evidence="2">
    <location>
        <begin position="92"/>
        <end position="104"/>
    </location>
</feature>
<keyword evidence="1" id="KW-0175">Coiled coil</keyword>
<dbReference type="KEGG" id="tva:4757835"/>
<organism evidence="3 4">
    <name type="scientific">Trichomonas vaginalis (strain ATCC PRA-98 / G3)</name>
    <dbReference type="NCBI Taxonomy" id="412133"/>
    <lineage>
        <taxon>Eukaryota</taxon>
        <taxon>Metamonada</taxon>
        <taxon>Parabasalia</taxon>
        <taxon>Trichomonadida</taxon>
        <taxon>Trichomonadidae</taxon>
        <taxon>Trichomonas</taxon>
    </lineage>
</organism>
<dbReference type="EMBL" id="DS113617">
    <property type="protein sequence ID" value="EAY00016.1"/>
    <property type="molecule type" value="Genomic_DNA"/>
</dbReference>
<name>A2F512_TRIV3</name>
<protein>
    <submittedName>
        <fullName evidence="3">Uncharacterized protein</fullName>
    </submittedName>
</protein>
<dbReference type="VEuPathDB" id="TrichDB:TVAGG3_0594670"/>
<dbReference type="RefSeq" id="XP_001312945.1">
    <property type="nucleotide sequence ID" value="XM_001312944.1"/>
</dbReference>
<dbReference type="SMR" id="A2F512"/>
<evidence type="ECO:0000313" key="3">
    <source>
        <dbReference type="EMBL" id="EAY00016.1"/>
    </source>
</evidence>
<dbReference type="AlphaFoldDB" id="A2F512"/>
<evidence type="ECO:0000256" key="2">
    <source>
        <dbReference type="SAM" id="MobiDB-lite"/>
    </source>
</evidence>
<feature type="coiled-coil region" evidence="1">
    <location>
        <begin position="226"/>
        <end position="253"/>
    </location>
</feature>
<feature type="region of interest" description="Disordered" evidence="2">
    <location>
        <begin position="42"/>
        <end position="109"/>
    </location>
</feature>
<reference evidence="3" key="2">
    <citation type="journal article" date="2007" name="Science">
        <title>Draft genome sequence of the sexually transmitted pathogen Trichomonas vaginalis.</title>
        <authorList>
            <person name="Carlton J.M."/>
            <person name="Hirt R.P."/>
            <person name="Silva J.C."/>
            <person name="Delcher A.L."/>
            <person name="Schatz M."/>
            <person name="Zhao Q."/>
            <person name="Wortman J.R."/>
            <person name="Bidwell S.L."/>
            <person name="Alsmark U.C.M."/>
            <person name="Besteiro S."/>
            <person name="Sicheritz-Ponten T."/>
            <person name="Noel C.J."/>
            <person name="Dacks J.B."/>
            <person name="Foster P.G."/>
            <person name="Simillion C."/>
            <person name="Van de Peer Y."/>
            <person name="Miranda-Saavedra D."/>
            <person name="Barton G.J."/>
            <person name="Westrop G.D."/>
            <person name="Mueller S."/>
            <person name="Dessi D."/>
            <person name="Fiori P.L."/>
            <person name="Ren Q."/>
            <person name="Paulsen I."/>
            <person name="Zhang H."/>
            <person name="Bastida-Corcuera F.D."/>
            <person name="Simoes-Barbosa A."/>
            <person name="Brown M.T."/>
            <person name="Hayes R.D."/>
            <person name="Mukherjee M."/>
            <person name="Okumura C.Y."/>
            <person name="Schneider R."/>
            <person name="Smith A.J."/>
            <person name="Vanacova S."/>
            <person name="Villalvazo M."/>
            <person name="Haas B.J."/>
            <person name="Pertea M."/>
            <person name="Feldblyum T.V."/>
            <person name="Utterback T.R."/>
            <person name="Shu C.L."/>
            <person name="Osoegawa K."/>
            <person name="de Jong P.J."/>
            <person name="Hrdy I."/>
            <person name="Horvathova L."/>
            <person name="Zubacova Z."/>
            <person name="Dolezal P."/>
            <person name="Malik S.B."/>
            <person name="Logsdon J.M. Jr."/>
            <person name="Henze K."/>
            <person name="Gupta A."/>
            <person name="Wang C.C."/>
            <person name="Dunne R.L."/>
            <person name="Upcroft J.A."/>
            <person name="Upcroft P."/>
            <person name="White O."/>
            <person name="Salzberg S.L."/>
            <person name="Tang P."/>
            <person name="Chiu C.-H."/>
            <person name="Lee Y.-S."/>
            <person name="Embley T.M."/>
            <person name="Coombs G.H."/>
            <person name="Mottram J.C."/>
            <person name="Tachezy J."/>
            <person name="Fraser-Liggett C.M."/>
            <person name="Johnson P.J."/>
        </authorList>
    </citation>
    <scope>NUCLEOTIDE SEQUENCE [LARGE SCALE GENOMIC DNA]</scope>
    <source>
        <strain evidence="3">G3</strain>
    </source>
</reference>
<reference evidence="3" key="1">
    <citation type="submission" date="2006-10" db="EMBL/GenBank/DDBJ databases">
        <authorList>
            <person name="Amadeo P."/>
            <person name="Zhao Q."/>
            <person name="Wortman J."/>
            <person name="Fraser-Liggett C."/>
            <person name="Carlton J."/>
        </authorList>
    </citation>
    <scope>NUCLEOTIDE SEQUENCE</scope>
    <source>
        <strain evidence="3">G3</strain>
    </source>
</reference>
<proteinExistence type="predicted"/>
<dbReference type="OrthoDB" id="10504790at2759"/>
<feature type="compositionally biased region" description="Basic and acidic residues" evidence="2">
    <location>
        <begin position="75"/>
        <end position="89"/>
    </location>
</feature>
<gene>
    <name evidence="3" type="ORF">TVAG_029200</name>
</gene>
<evidence type="ECO:0000256" key="1">
    <source>
        <dbReference type="SAM" id="Coils"/>
    </source>
</evidence>
<keyword evidence="4" id="KW-1185">Reference proteome</keyword>
<dbReference type="VEuPathDB" id="TrichDB:TVAG_029200"/>
<feature type="coiled-coil region" evidence="1">
    <location>
        <begin position="135"/>
        <end position="197"/>
    </location>
</feature>
<accession>A2F512</accession>
<dbReference type="Proteomes" id="UP000001542">
    <property type="component" value="Unassembled WGS sequence"/>
</dbReference>
<evidence type="ECO:0000313" key="4">
    <source>
        <dbReference type="Proteomes" id="UP000001542"/>
    </source>
</evidence>
<dbReference type="InParanoid" id="A2F512"/>